<evidence type="ECO:0000313" key="1">
    <source>
        <dbReference type="EMBL" id="KAJ1108679.1"/>
    </source>
</evidence>
<dbReference type="EMBL" id="JANPWB010000013">
    <property type="protein sequence ID" value="KAJ1108679.1"/>
    <property type="molecule type" value="Genomic_DNA"/>
</dbReference>
<gene>
    <name evidence="1" type="ORF">NDU88_006051</name>
</gene>
<proteinExistence type="predicted"/>
<dbReference type="AlphaFoldDB" id="A0AAV7N1Y0"/>
<evidence type="ECO:0000313" key="2">
    <source>
        <dbReference type="Proteomes" id="UP001066276"/>
    </source>
</evidence>
<protein>
    <submittedName>
        <fullName evidence="1">Uncharacterized protein</fullName>
    </submittedName>
</protein>
<accession>A0AAV7N1Y0</accession>
<sequence>MWSVALSRACEKINQALGSPPCAESCRGVETLQNVGEANLGRLGMITVWKQALATHTNQCVLHNPPNSSHACEVCCGRGVKWCESDRSARRLRTRSRSGRGLDRIPGVGAGGAATRGLLLALDGVQRVTGDSAAVMIHGFTKERRLAGRFAGGRTAARCGGPRVIGGSPSEVWRLQGLAPAL</sequence>
<dbReference type="Proteomes" id="UP001066276">
    <property type="component" value="Chromosome 9"/>
</dbReference>
<keyword evidence="2" id="KW-1185">Reference proteome</keyword>
<comment type="caution">
    <text evidence="1">The sequence shown here is derived from an EMBL/GenBank/DDBJ whole genome shotgun (WGS) entry which is preliminary data.</text>
</comment>
<reference evidence="1" key="1">
    <citation type="journal article" date="2022" name="bioRxiv">
        <title>Sequencing and chromosome-scale assembly of the giantPleurodeles waltlgenome.</title>
        <authorList>
            <person name="Brown T."/>
            <person name="Elewa A."/>
            <person name="Iarovenko S."/>
            <person name="Subramanian E."/>
            <person name="Araus A.J."/>
            <person name="Petzold A."/>
            <person name="Susuki M."/>
            <person name="Suzuki K.-i.T."/>
            <person name="Hayashi T."/>
            <person name="Toyoda A."/>
            <person name="Oliveira C."/>
            <person name="Osipova E."/>
            <person name="Leigh N.D."/>
            <person name="Simon A."/>
            <person name="Yun M.H."/>
        </authorList>
    </citation>
    <scope>NUCLEOTIDE SEQUENCE</scope>
    <source>
        <strain evidence="1">20211129_DDA</strain>
        <tissue evidence="1">Liver</tissue>
    </source>
</reference>
<organism evidence="1 2">
    <name type="scientific">Pleurodeles waltl</name>
    <name type="common">Iberian ribbed newt</name>
    <dbReference type="NCBI Taxonomy" id="8319"/>
    <lineage>
        <taxon>Eukaryota</taxon>
        <taxon>Metazoa</taxon>
        <taxon>Chordata</taxon>
        <taxon>Craniata</taxon>
        <taxon>Vertebrata</taxon>
        <taxon>Euteleostomi</taxon>
        <taxon>Amphibia</taxon>
        <taxon>Batrachia</taxon>
        <taxon>Caudata</taxon>
        <taxon>Salamandroidea</taxon>
        <taxon>Salamandridae</taxon>
        <taxon>Pleurodelinae</taxon>
        <taxon>Pleurodeles</taxon>
    </lineage>
</organism>
<name>A0AAV7N1Y0_PLEWA</name>